<evidence type="ECO:0008006" key="10">
    <source>
        <dbReference type="Google" id="ProtNLM"/>
    </source>
</evidence>
<evidence type="ECO:0000256" key="6">
    <source>
        <dbReference type="RuleBase" id="RU000382"/>
    </source>
</evidence>
<dbReference type="Proteomes" id="UP000654075">
    <property type="component" value="Unassembled WGS sequence"/>
</dbReference>
<keyword evidence="7" id="KW-0732">Signal</keyword>
<dbReference type="EMBL" id="CAJNNV010032473">
    <property type="protein sequence ID" value="CAE8640095.1"/>
    <property type="molecule type" value="Genomic_DNA"/>
</dbReference>
<dbReference type="Pfam" id="PF00282">
    <property type="entry name" value="Pyridoxal_deC"/>
    <property type="match status" value="1"/>
</dbReference>
<sequence length="263" mass="27401">MAAHFESVAITWLIDLLSLPKESAGTFVGSCTSASIVALAAGRDAVLSYMNWDAAKNGLIGAPPISIYVGAETHSSVSKAFGVVGLGRLSTGRHVTQLPVNSQGVLTAESIKGMQPPEPLAIVVLQAGHVNIGAFDEFPAVIAWARSGKSKGFGIWIHVDGAFGLWAAVSSLQSRRELVKGVDGADSWATDLRKMLNVPYDSAMVAVRDGATLVASMSAAAPYIPPVGDTDGGSQSDSQTINFKPAEVLPECQNSRRARGLVA</sequence>
<protein>
    <recommendedName>
        <fullName evidence="10">Glutamate decarboxylase</fullName>
    </recommendedName>
</protein>
<evidence type="ECO:0000256" key="4">
    <source>
        <dbReference type="ARBA" id="ARBA00023239"/>
    </source>
</evidence>
<keyword evidence="4 6" id="KW-0456">Lyase</keyword>
<dbReference type="Gene3D" id="3.40.640.10">
    <property type="entry name" value="Type I PLP-dependent aspartate aminotransferase-like (Major domain)"/>
    <property type="match status" value="1"/>
</dbReference>
<dbReference type="AlphaFoldDB" id="A0A813HRF6"/>
<dbReference type="InterPro" id="IPR015424">
    <property type="entry name" value="PyrdxlP-dep_Trfase"/>
</dbReference>
<dbReference type="GO" id="GO:0019752">
    <property type="term" value="P:carboxylic acid metabolic process"/>
    <property type="evidence" value="ECO:0007669"/>
    <property type="project" value="InterPro"/>
</dbReference>
<evidence type="ECO:0000256" key="5">
    <source>
        <dbReference type="PIRSR" id="PIRSR602129-50"/>
    </source>
</evidence>
<evidence type="ECO:0000256" key="2">
    <source>
        <dbReference type="ARBA" id="ARBA00022793"/>
    </source>
</evidence>
<evidence type="ECO:0000313" key="9">
    <source>
        <dbReference type="Proteomes" id="UP000654075"/>
    </source>
</evidence>
<reference evidence="8" key="1">
    <citation type="submission" date="2021-02" db="EMBL/GenBank/DDBJ databases">
        <authorList>
            <person name="Dougan E. K."/>
            <person name="Rhodes N."/>
            <person name="Thang M."/>
            <person name="Chan C."/>
        </authorList>
    </citation>
    <scope>NUCLEOTIDE SEQUENCE</scope>
</reference>
<keyword evidence="2" id="KW-0210">Decarboxylase</keyword>
<evidence type="ECO:0000256" key="7">
    <source>
        <dbReference type="SAM" id="SignalP"/>
    </source>
</evidence>
<dbReference type="GO" id="GO:0030170">
    <property type="term" value="F:pyridoxal phosphate binding"/>
    <property type="evidence" value="ECO:0007669"/>
    <property type="project" value="InterPro"/>
</dbReference>
<name>A0A813HRF6_POLGL</name>
<keyword evidence="9" id="KW-1185">Reference proteome</keyword>
<feature type="chain" id="PRO_5032858808" description="Glutamate decarboxylase" evidence="7">
    <location>
        <begin position="26"/>
        <end position="263"/>
    </location>
</feature>
<feature type="modified residue" description="N6-(pyridoxal phosphate)lysine" evidence="5">
    <location>
        <position position="194"/>
    </location>
</feature>
<comment type="caution">
    <text evidence="8">The sequence shown here is derived from an EMBL/GenBank/DDBJ whole genome shotgun (WGS) entry which is preliminary data.</text>
</comment>
<dbReference type="PANTHER" id="PTHR11999">
    <property type="entry name" value="GROUP II PYRIDOXAL-5-PHOSPHATE DECARBOXYLASE"/>
    <property type="match status" value="1"/>
</dbReference>
<comment type="similarity">
    <text evidence="6">Belongs to the group II decarboxylase family.</text>
</comment>
<proteinExistence type="inferred from homology"/>
<keyword evidence="3 5" id="KW-0663">Pyridoxal phosphate</keyword>
<gene>
    <name evidence="8" type="ORF">PGLA1383_LOCUS55033</name>
</gene>
<evidence type="ECO:0000256" key="3">
    <source>
        <dbReference type="ARBA" id="ARBA00022898"/>
    </source>
</evidence>
<dbReference type="SUPFAM" id="SSF53383">
    <property type="entry name" value="PLP-dependent transferases"/>
    <property type="match status" value="1"/>
</dbReference>
<comment type="cofactor">
    <cofactor evidence="1 5 6">
        <name>pyridoxal 5'-phosphate</name>
        <dbReference type="ChEBI" id="CHEBI:597326"/>
    </cofactor>
</comment>
<dbReference type="GO" id="GO:0016831">
    <property type="term" value="F:carboxy-lyase activity"/>
    <property type="evidence" value="ECO:0007669"/>
    <property type="project" value="UniProtKB-KW"/>
</dbReference>
<dbReference type="InterPro" id="IPR015421">
    <property type="entry name" value="PyrdxlP-dep_Trfase_major"/>
</dbReference>
<dbReference type="InterPro" id="IPR010977">
    <property type="entry name" value="Aromatic_deC"/>
</dbReference>
<dbReference type="OrthoDB" id="415263at2759"/>
<dbReference type="InterPro" id="IPR002129">
    <property type="entry name" value="PyrdxlP-dep_de-COase"/>
</dbReference>
<accession>A0A813HRF6</accession>
<feature type="signal peptide" evidence="7">
    <location>
        <begin position="1"/>
        <end position="25"/>
    </location>
</feature>
<dbReference type="PANTHER" id="PTHR11999:SF70">
    <property type="entry name" value="MIP05841P"/>
    <property type="match status" value="1"/>
</dbReference>
<evidence type="ECO:0000256" key="1">
    <source>
        <dbReference type="ARBA" id="ARBA00001933"/>
    </source>
</evidence>
<organism evidence="8 9">
    <name type="scientific">Polarella glacialis</name>
    <name type="common">Dinoflagellate</name>
    <dbReference type="NCBI Taxonomy" id="89957"/>
    <lineage>
        <taxon>Eukaryota</taxon>
        <taxon>Sar</taxon>
        <taxon>Alveolata</taxon>
        <taxon>Dinophyceae</taxon>
        <taxon>Suessiales</taxon>
        <taxon>Suessiaceae</taxon>
        <taxon>Polarella</taxon>
    </lineage>
</organism>
<evidence type="ECO:0000313" key="8">
    <source>
        <dbReference type="EMBL" id="CAE8640095.1"/>
    </source>
</evidence>